<sequence length="527" mass="56371">MTHSVSDGGPALVLIVDDNPINRYVLGTTLRRAGHEILEAEDGTQALEVLQHTPRVPDAAIIDVQLPDMTGFEVCERVKASPRTAGVPVLHISATAVSVDDRTQGLNRGADAYLTEPVAPDELIATLAATLRYTRARRRAETLAERLHQLHRTTLALYSAPDAQQLADAAAFGAAAVLDRPAVVRLTASDGTVYTRRAPDAAALEPQALDTVAAALQGSGVHVMPYESPGDGRRHLLAAARTKSGRPPTCIAVPVAERHAATDGEEQDAELLAQVTHTTALALETLRTYSEEHTLALTLQRSFLPEKLPATPRARLAVRYLPASEHAEIGGDFYEALTTPSGLMVAVGDVAGHSLEAAMVMGQIRHGLRAYALEGHPPHVVLERLDMLLRTVARGATLTLCIMLLEEAAPVLHIANAGHLPPLLLRGDADETYLRDHGPLLGLGLPQPPATRVTVTEGDVLMMITDGLVERRDEDIDTSLSRLSAIAVKGPRAPENMCEHLLRNLPPDGRDDIALMVVSVGPTAPRE</sequence>
<dbReference type="SMART" id="SM00448">
    <property type="entry name" value="REC"/>
    <property type="match status" value="1"/>
</dbReference>
<feature type="modified residue" description="4-aspartylphosphate" evidence="2">
    <location>
        <position position="63"/>
    </location>
</feature>
<dbReference type="InterPro" id="IPR001789">
    <property type="entry name" value="Sig_transdc_resp-reg_receiver"/>
</dbReference>
<proteinExistence type="predicted"/>
<reference evidence="4" key="1">
    <citation type="submission" date="2024-06" db="EMBL/GenBank/DDBJ databases">
        <title>Streptomyces sp. strain HUAS MG91 genome sequences.</title>
        <authorList>
            <person name="Mo P."/>
        </authorList>
    </citation>
    <scope>NUCLEOTIDE SEQUENCE</scope>
    <source>
        <strain evidence="4">HUAS MG91</strain>
    </source>
</reference>
<organism evidence="4">
    <name type="scientific">Streptomyces tabacisoli</name>
    <dbReference type="NCBI Taxonomy" id="3156398"/>
    <lineage>
        <taxon>Bacteria</taxon>
        <taxon>Bacillati</taxon>
        <taxon>Actinomycetota</taxon>
        <taxon>Actinomycetes</taxon>
        <taxon>Kitasatosporales</taxon>
        <taxon>Streptomycetaceae</taxon>
        <taxon>Streptomyces</taxon>
    </lineage>
</organism>
<dbReference type="Pfam" id="PF07228">
    <property type="entry name" value="SpoIIE"/>
    <property type="match status" value="1"/>
</dbReference>
<dbReference type="PROSITE" id="PS50110">
    <property type="entry name" value="RESPONSE_REGULATORY"/>
    <property type="match status" value="1"/>
</dbReference>
<dbReference type="Pfam" id="PF00072">
    <property type="entry name" value="Response_reg"/>
    <property type="match status" value="1"/>
</dbReference>
<dbReference type="InterPro" id="IPR011006">
    <property type="entry name" value="CheY-like_superfamily"/>
</dbReference>
<keyword evidence="1" id="KW-0378">Hydrolase</keyword>
<dbReference type="Gene3D" id="3.40.50.2300">
    <property type="match status" value="1"/>
</dbReference>
<evidence type="ECO:0000313" key="4">
    <source>
        <dbReference type="EMBL" id="XCJ74066.1"/>
    </source>
</evidence>
<dbReference type="EMBL" id="CP159534">
    <property type="protein sequence ID" value="XCJ74066.1"/>
    <property type="molecule type" value="Genomic_DNA"/>
</dbReference>
<dbReference type="AlphaFoldDB" id="A0AAU8J0I7"/>
<keyword evidence="2" id="KW-0597">Phosphoprotein</keyword>
<dbReference type="InterPro" id="IPR036457">
    <property type="entry name" value="PPM-type-like_dom_sf"/>
</dbReference>
<protein>
    <submittedName>
        <fullName evidence="4">Fused response regulator/phosphatase</fullName>
    </submittedName>
</protein>
<dbReference type="SUPFAM" id="SSF52172">
    <property type="entry name" value="CheY-like"/>
    <property type="match status" value="1"/>
</dbReference>
<dbReference type="KEGG" id="stac:ABII15_30675"/>
<dbReference type="PANTHER" id="PTHR43156:SF2">
    <property type="entry name" value="STAGE II SPORULATION PROTEIN E"/>
    <property type="match status" value="1"/>
</dbReference>
<feature type="domain" description="Response regulatory" evidence="3">
    <location>
        <begin position="12"/>
        <end position="131"/>
    </location>
</feature>
<dbReference type="GO" id="GO:0016791">
    <property type="term" value="F:phosphatase activity"/>
    <property type="evidence" value="ECO:0007669"/>
    <property type="project" value="TreeGrafter"/>
</dbReference>
<accession>A0AAU8J0I7</accession>
<dbReference type="PANTHER" id="PTHR43156">
    <property type="entry name" value="STAGE II SPORULATION PROTEIN E-RELATED"/>
    <property type="match status" value="1"/>
</dbReference>
<dbReference type="InterPro" id="IPR001932">
    <property type="entry name" value="PPM-type_phosphatase-like_dom"/>
</dbReference>
<evidence type="ECO:0000256" key="2">
    <source>
        <dbReference type="PROSITE-ProRule" id="PRU00169"/>
    </source>
</evidence>
<dbReference type="GO" id="GO:0000160">
    <property type="term" value="P:phosphorelay signal transduction system"/>
    <property type="evidence" value="ECO:0007669"/>
    <property type="project" value="InterPro"/>
</dbReference>
<name>A0AAU8J0I7_9ACTN</name>
<dbReference type="SMART" id="SM00331">
    <property type="entry name" value="PP2C_SIG"/>
    <property type="match status" value="1"/>
</dbReference>
<gene>
    <name evidence="4" type="ORF">ABII15_30675</name>
</gene>
<evidence type="ECO:0000259" key="3">
    <source>
        <dbReference type="PROSITE" id="PS50110"/>
    </source>
</evidence>
<dbReference type="Gene3D" id="3.60.40.10">
    <property type="entry name" value="PPM-type phosphatase domain"/>
    <property type="match status" value="1"/>
</dbReference>
<dbReference type="RefSeq" id="WP_353945514.1">
    <property type="nucleotide sequence ID" value="NZ_CP159534.1"/>
</dbReference>
<dbReference type="SUPFAM" id="SSF81606">
    <property type="entry name" value="PP2C-like"/>
    <property type="match status" value="1"/>
</dbReference>
<evidence type="ECO:0000256" key="1">
    <source>
        <dbReference type="ARBA" id="ARBA00022801"/>
    </source>
</evidence>
<dbReference type="InterPro" id="IPR052016">
    <property type="entry name" value="Bact_Sigma-Reg"/>
</dbReference>